<dbReference type="RefSeq" id="XP_006815782.1">
    <property type="nucleotide sequence ID" value="XM_006815719.1"/>
</dbReference>
<reference evidence="5" key="1">
    <citation type="submission" date="2025-08" db="UniProtKB">
        <authorList>
            <consortium name="RefSeq"/>
        </authorList>
    </citation>
    <scope>IDENTIFICATION</scope>
    <source>
        <tissue evidence="5">Testes</tissue>
    </source>
</reference>
<dbReference type="Gene3D" id="3.30.450.20">
    <property type="entry name" value="PAS domain"/>
    <property type="match status" value="2"/>
</dbReference>
<dbReference type="PANTHER" id="PTHR10166">
    <property type="entry name" value="VOLTAGE-DEPENDENT CALCIUM CHANNEL SUBUNIT ALPHA-2/DELTA-RELATED"/>
    <property type="match status" value="1"/>
</dbReference>
<dbReference type="InterPro" id="IPR002035">
    <property type="entry name" value="VWF_A"/>
</dbReference>
<keyword evidence="1" id="KW-0812">Transmembrane</keyword>
<evidence type="ECO:0000313" key="5">
    <source>
        <dbReference type="RefSeq" id="XP_006815782.1"/>
    </source>
</evidence>
<feature type="signal peptide" evidence="2">
    <location>
        <begin position="1"/>
        <end position="24"/>
    </location>
</feature>
<dbReference type="PROSITE" id="PS50234">
    <property type="entry name" value="VWFA"/>
    <property type="match status" value="1"/>
</dbReference>
<dbReference type="Proteomes" id="UP000694865">
    <property type="component" value="Unplaced"/>
</dbReference>
<dbReference type="Pfam" id="PF13519">
    <property type="entry name" value="VWA_2"/>
    <property type="match status" value="1"/>
</dbReference>
<evidence type="ECO:0000256" key="2">
    <source>
        <dbReference type="SAM" id="SignalP"/>
    </source>
</evidence>
<feature type="chain" id="PRO_5046371607" evidence="2">
    <location>
        <begin position="25"/>
        <end position="1003"/>
    </location>
</feature>
<accession>A0ABM0M6Z1</accession>
<evidence type="ECO:0000313" key="4">
    <source>
        <dbReference type="Proteomes" id="UP000694865"/>
    </source>
</evidence>
<dbReference type="SMART" id="SM00327">
    <property type="entry name" value="VWA"/>
    <property type="match status" value="1"/>
</dbReference>
<gene>
    <name evidence="5" type="primary">LOC100373712</name>
</gene>
<keyword evidence="1" id="KW-0472">Membrane</keyword>
<dbReference type="GeneID" id="100373712"/>
<dbReference type="Gene3D" id="3.40.50.410">
    <property type="entry name" value="von Willebrand factor, type A domain"/>
    <property type="match status" value="1"/>
</dbReference>
<keyword evidence="4" id="KW-1185">Reference proteome</keyword>
<dbReference type="InterPro" id="IPR036465">
    <property type="entry name" value="vWFA_dom_sf"/>
</dbReference>
<name>A0ABM0M6Z1_SACKO</name>
<dbReference type="InterPro" id="IPR051173">
    <property type="entry name" value="Ca_channel_alpha-2/delta"/>
</dbReference>
<feature type="domain" description="VWFA" evidence="3">
    <location>
        <begin position="207"/>
        <end position="411"/>
    </location>
</feature>
<evidence type="ECO:0000256" key="1">
    <source>
        <dbReference type="SAM" id="Phobius"/>
    </source>
</evidence>
<protein>
    <submittedName>
        <fullName evidence="5">VWFA and cache domain-containing protein 1-like</fullName>
    </submittedName>
</protein>
<feature type="transmembrane region" description="Helical" evidence="1">
    <location>
        <begin position="939"/>
        <end position="959"/>
    </location>
</feature>
<dbReference type="SUPFAM" id="SSF53300">
    <property type="entry name" value="vWA-like"/>
    <property type="match status" value="1"/>
</dbReference>
<evidence type="ECO:0000259" key="3">
    <source>
        <dbReference type="PROSITE" id="PS50234"/>
    </source>
</evidence>
<organism evidence="4 5">
    <name type="scientific">Saccoglossus kowalevskii</name>
    <name type="common">Acorn worm</name>
    <dbReference type="NCBI Taxonomy" id="10224"/>
    <lineage>
        <taxon>Eukaryota</taxon>
        <taxon>Metazoa</taxon>
        <taxon>Hemichordata</taxon>
        <taxon>Enteropneusta</taxon>
        <taxon>Harrimaniidae</taxon>
        <taxon>Saccoglossus</taxon>
    </lineage>
</organism>
<keyword evidence="1" id="KW-1133">Transmembrane helix</keyword>
<sequence length="1003" mass="112577">MLSAERGVCILFTMLIALTTHCNGTILDTEKLRNELFNLAYSGLGVQKMQDHFDSLRFGPLSLAGDDVIEQMELAIRQKIVSTVKAIENIRESVEKSFEQTEIAFTPCCEIPNDLEFNTAFGKSLDPRIGCTRIADNADPNPRFLSNEVIDVMKENYNSFSNLKWQYFGSEEGIFTIYPASLIDDCANYDHRFRPWYVEAATPEPKNVVIVIDTSGSMANLHSGKSLINIAIDAAITVLDTMNPNDKVGVIAFSDELKLPPKIGDASCYANELALATTINIQNLKQFVLSLVARGGTHYGKAFDAAFNLLKESYTLDADNERDQVIIFLTDGEPLDDKTSIMRKIRSNNEEMENKVTILTFGLGLDSGINFLEDIAVQNYVNHGLDAPGVFTHVTDYTLLRSKMARYYDYFANFDRLTDEPIFSVPYQDGFGLGMMTTAAIPVKYANELKGVIGVDITLSDLLEDVTFFTGGDNSYAFVFEANTYANGRTLLHPLLPSPLVIKDEPVIGSNYVVCFVEAVGDYKVELLEQSSPANNQSTVKFAPRAFISPAEYLKYEETESIIEQYQDYMKDASFINTHFKDGIRDAVLITAAVNDIWKSDDATGYEHYTLFRYMGTRNGVYRQLPGISMSKLHDTTIRPWYERAKHNADILTLSVPYVDANGAGEVIALSKAITESISSPTSTNVLAVMGMDFTISYFYNMLIKHYPECEEIGNSCFVMDSSGFLVIHRDFTEADSDVSDIHIMEKEPNVAEDLLEKGILQKQQCVDFQMIKNLNYYMTRHVGSTSSIDNMDDTDVCKRYKLAHVQDTNVYLGIVRKLNRCNRYCPCYYADCQYTALERECECPCLSLTEYEYCKDQFSFTSDDEPTCLPPRPSLSLVIEETSRYRGLDQCYDVECDVKQTASECNAYVSCKWNREDEACADMFSAVDDDVSNTLRTAVIVTVVALVLCVLVAIILVVKFRHKGNINEPNTMDNYPQRPIPPSAPVPSTTYATPDYITIIND</sequence>
<dbReference type="PANTHER" id="PTHR10166:SF66">
    <property type="entry name" value="VWFA AND CACHE DOMAIN-CONTAINING PROTEIN CG16868"/>
    <property type="match status" value="1"/>
</dbReference>
<proteinExistence type="predicted"/>
<keyword evidence="2" id="KW-0732">Signal</keyword>